<sequence>MDKFFKEKLELVIYTVGYAKEGEAIVAIVKMDDVVSYTIAIDGYKVENRNIAFSILEYEKIENIDLLCWSHPDTDHSLGLEDYKKFISNRTKIVVGDGYSQTIQKWDDANPVMNKFIRDELMKDLKRKDRVIIKPVSTGMNLVNENYMNVKTAENFSLKIDAFAPNNYLNLRREIIGDDLIKNNISVGLTIHLGEAVAIFCADVPNVVFNQLNEFEFPTFVEYIKIPHHGSKSSNALLKKIQGQPLVACTTVNAKNSLPNKDILNAYKKMVKKIYCTNDLTKEEQLMEWGVHQTVIRIDAGELEEKSALYGNAKEVV</sequence>
<dbReference type="SUPFAM" id="SSF56281">
    <property type="entry name" value="Metallo-hydrolase/oxidoreductase"/>
    <property type="match status" value="1"/>
</dbReference>
<evidence type="ECO:0000313" key="2">
    <source>
        <dbReference type="Proteomes" id="UP000095380"/>
    </source>
</evidence>
<protein>
    <recommendedName>
        <fullName evidence="3">MBL fold metallo-hydrolase</fullName>
    </recommendedName>
</protein>
<dbReference type="PANTHER" id="PTHR30619:SF1">
    <property type="entry name" value="RECOMBINATION PROTEIN 2"/>
    <property type="match status" value="1"/>
</dbReference>
<name>A0A173X2S8_9FIRM</name>
<accession>A0A173X2S8</accession>
<dbReference type="RefSeq" id="WP_055193558.1">
    <property type="nucleotide sequence ID" value="NZ_CYYM01000001.1"/>
</dbReference>
<dbReference type="AlphaFoldDB" id="A0A173X2S8"/>
<proteinExistence type="predicted"/>
<dbReference type="Gene3D" id="3.60.15.10">
    <property type="entry name" value="Ribonuclease Z/Hydroxyacylglutathione hydrolase-like"/>
    <property type="match status" value="1"/>
</dbReference>
<dbReference type="EMBL" id="CYYM01000001">
    <property type="protein sequence ID" value="CUN45924.1"/>
    <property type="molecule type" value="Genomic_DNA"/>
</dbReference>
<evidence type="ECO:0000313" key="1">
    <source>
        <dbReference type="EMBL" id="CUN45924.1"/>
    </source>
</evidence>
<evidence type="ECO:0008006" key="3">
    <source>
        <dbReference type="Google" id="ProtNLM"/>
    </source>
</evidence>
<dbReference type="PANTHER" id="PTHR30619">
    <property type="entry name" value="DNA INTERNALIZATION/COMPETENCE PROTEIN COMEC/REC2"/>
    <property type="match status" value="1"/>
</dbReference>
<dbReference type="InterPro" id="IPR036866">
    <property type="entry name" value="RibonucZ/Hydroxyglut_hydro"/>
</dbReference>
<gene>
    <name evidence="1" type="ORF">ERS852408_00365</name>
</gene>
<reference evidence="1 2" key="1">
    <citation type="submission" date="2015-09" db="EMBL/GenBank/DDBJ databases">
        <authorList>
            <consortium name="Pathogen Informatics"/>
        </authorList>
    </citation>
    <scope>NUCLEOTIDE SEQUENCE [LARGE SCALE GENOMIC DNA]</scope>
    <source>
        <strain evidence="1 2">2789STDY5608851</strain>
    </source>
</reference>
<organism evidence="1 2">
    <name type="scientific">Dorea longicatena</name>
    <dbReference type="NCBI Taxonomy" id="88431"/>
    <lineage>
        <taxon>Bacteria</taxon>
        <taxon>Bacillati</taxon>
        <taxon>Bacillota</taxon>
        <taxon>Clostridia</taxon>
        <taxon>Lachnospirales</taxon>
        <taxon>Lachnospiraceae</taxon>
        <taxon>Dorea</taxon>
    </lineage>
</organism>
<dbReference type="InterPro" id="IPR052159">
    <property type="entry name" value="Competence_DNA_uptake"/>
</dbReference>
<dbReference type="Proteomes" id="UP000095380">
    <property type="component" value="Unassembled WGS sequence"/>
</dbReference>